<reference evidence="1 2" key="1">
    <citation type="journal article" date="2022" name="DNA Res.">
        <title>Chromosomal-level genome assembly of the orchid tree Bauhinia variegata (Leguminosae; Cercidoideae) supports the allotetraploid origin hypothesis of Bauhinia.</title>
        <authorList>
            <person name="Zhong Y."/>
            <person name="Chen Y."/>
            <person name="Zheng D."/>
            <person name="Pang J."/>
            <person name="Liu Y."/>
            <person name="Luo S."/>
            <person name="Meng S."/>
            <person name="Qian L."/>
            <person name="Wei D."/>
            <person name="Dai S."/>
            <person name="Zhou R."/>
        </authorList>
    </citation>
    <scope>NUCLEOTIDE SEQUENCE [LARGE SCALE GENOMIC DNA]</scope>
    <source>
        <strain evidence="1">BV-YZ2020</strain>
    </source>
</reference>
<sequence>MESESTERRRAHCLVLSYPAQGHVNPLLQFSKRLDHEGVEVTLVTSRFFCKTLHKLPSSIAVENISDGFDNGGIMEAESLEVYFKRFREIGTETLGQLIEKLDRSGNTVDCIIYDALLPWVLEVAKRLGLVGASFLTQPLVVDTLYYHVIKGNLQIPLLEERISLPGLPSLAPQDMPSFLSAYESYTAVLELVLDQFSNIEEADWVLCNSFYELEKELAEWFTKIWPKLRTIGPAIPSIFLDKRLKDDEDYGCALFKSEECIKCLDKRAKGSVLFVSFGSLVALNEGQMGEIACGLRDSGYYFLWLLPIPQSDALVEDIPVATRDIGTATPTVTVNVEADLQHHMNDSSNFNSQVSSNLQPHSRRTARNVMLPIYLQDNICLASDTTTNYPIQNSVTYDKLSQPYKNFVMQHGFRQSYSDHSLFKLGYVTEQGGASDTSYAAAKPLSIPVDPNSKLRKDEGDLLLGASSCQVQDCLTFMQFTVYYNISKALMVKDFSFQQEINCISQPLLMQIGGAVLIPEDPPQAIAFS</sequence>
<accession>A0ACB9Q1D8</accession>
<protein>
    <submittedName>
        <fullName evidence="1">Uncharacterized protein</fullName>
    </submittedName>
</protein>
<organism evidence="1 2">
    <name type="scientific">Bauhinia variegata</name>
    <name type="common">Purple orchid tree</name>
    <name type="synonym">Phanera variegata</name>
    <dbReference type="NCBI Taxonomy" id="167791"/>
    <lineage>
        <taxon>Eukaryota</taxon>
        <taxon>Viridiplantae</taxon>
        <taxon>Streptophyta</taxon>
        <taxon>Embryophyta</taxon>
        <taxon>Tracheophyta</taxon>
        <taxon>Spermatophyta</taxon>
        <taxon>Magnoliopsida</taxon>
        <taxon>eudicotyledons</taxon>
        <taxon>Gunneridae</taxon>
        <taxon>Pentapetalae</taxon>
        <taxon>rosids</taxon>
        <taxon>fabids</taxon>
        <taxon>Fabales</taxon>
        <taxon>Fabaceae</taxon>
        <taxon>Cercidoideae</taxon>
        <taxon>Cercideae</taxon>
        <taxon>Bauhiniinae</taxon>
        <taxon>Bauhinia</taxon>
    </lineage>
</organism>
<gene>
    <name evidence="1" type="ORF">L6164_002984</name>
</gene>
<dbReference type="Proteomes" id="UP000828941">
    <property type="component" value="Chromosome 2"/>
</dbReference>
<keyword evidence="2" id="KW-1185">Reference proteome</keyword>
<comment type="caution">
    <text evidence="1">The sequence shown here is derived from an EMBL/GenBank/DDBJ whole genome shotgun (WGS) entry which is preliminary data.</text>
</comment>
<name>A0ACB9Q1D8_BAUVA</name>
<dbReference type="EMBL" id="CM039427">
    <property type="protein sequence ID" value="KAI4354084.1"/>
    <property type="molecule type" value="Genomic_DNA"/>
</dbReference>
<proteinExistence type="predicted"/>
<evidence type="ECO:0000313" key="1">
    <source>
        <dbReference type="EMBL" id="KAI4354084.1"/>
    </source>
</evidence>
<evidence type="ECO:0000313" key="2">
    <source>
        <dbReference type="Proteomes" id="UP000828941"/>
    </source>
</evidence>